<dbReference type="STRING" id="1513793.SAMN06296036_10443"/>
<feature type="transmembrane region" description="Helical" evidence="8">
    <location>
        <begin position="304"/>
        <end position="323"/>
    </location>
</feature>
<keyword evidence="4" id="KW-1003">Cell membrane</keyword>
<dbReference type="InterPro" id="IPR037294">
    <property type="entry name" value="ABC_BtuC-like"/>
</dbReference>
<keyword evidence="3" id="KW-0813">Transport</keyword>
<comment type="similarity">
    <text evidence="2">Belongs to the binding-protein-dependent transport system permease family. FecCD subfamily.</text>
</comment>
<dbReference type="FunFam" id="1.10.3470.10:FF:000001">
    <property type="entry name" value="Vitamin B12 ABC transporter permease BtuC"/>
    <property type="match status" value="1"/>
</dbReference>
<sequence>MRSKVSPLAAYIWSFSLLTFVLLWAISWGPQGWQLVSQVDDPLRRIILWDIRLPRVLVSALCGGALAMAGVLSQGLFRNPLAGPSILGTVSGANLFVVTTMFLGWGYEHWLVQPFSAFIGAVLATSLVWRLSTWQSFQNPGRLLLLGFAINSIFAATTTFLLSLSLHEFNLSQSILFWLMGSFNGKGWPHVLMALPWLLIGLWLSRPIARRLNVLNLGEDVAQSLNVPISQLRWQTIAVIAGLVGASVAVAGGISFVGLMVPHFTRLYLGADHRHLVKVSCINGMILVVAADTISRTLMAPQELQVGAILSLIGAPVFVGLMLKERGRHGF</sequence>
<dbReference type="InterPro" id="IPR000522">
    <property type="entry name" value="ABC_transptr_permease_BtuC"/>
</dbReference>
<feature type="transmembrane region" description="Helical" evidence="8">
    <location>
        <begin position="85"/>
        <end position="105"/>
    </location>
</feature>
<feature type="transmembrane region" description="Helical" evidence="8">
    <location>
        <begin position="53"/>
        <end position="73"/>
    </location>
</feature>
<name>A0A1Y6BDX7_9BACT</name>
<dbReference type="Proteomes" id="UP000192907">
    <property type="component" value="Unassembled WGS sequence"/>
</dbReference>
<comment type="subcellular location">
    <subcellularLocation>
        <location evidence="1">Cell membrane</location>
        <topology evidence="1">Multi-pass membrane protein</topology>
    </subcellularLocation>
</comment>
<evidence type="ECO:0000256" key="3">
    <source>
        <dbReference type="ARBA" id="ARBA00022448"/>
    </source>
</evidence>
<keyword evidence="7 8" id="KW-0472">Membrane</keyword>
<reference evidence="10" key="1">
    <citation type="submission" date="2017-04" db="EMBL/GenBank/DDBJ databases">
        <authorList>
            <person name="Varghese N."/>
            <person name="Submissions S."/>
        </authorList>
    </citation>
    <scope>NUCLEOTIDE SEQUENCE [LARGE SCALE GENOMIC DNA]</scope>
    <source>
        <strain evidence="10">RKEM611</strain>
    </source>
</reference>
<dbReference type="RefSeq" id="WP_159455189.1">
    <property type="nucleotide sequence ID" value="NZ_FWZT01000004.1"/>
</dbReference>
<keyword evidence="5 8" id="KW-0812">Transmembrane</keyword>
<evidence type="ECO:0000256" key="6">
    <source>
        <dbReference type="ARBA" id="ARBA00022989"/>
    </source>
</evidence>
<evidence type="ECO:0000256" key="2">
    <source>
        <dbReference type="ARBA" id="ARBA00007935"/>
    </source>
</evidence>
<dbReference type="EMBL" id="FWZT01000004">
    <property type="protein sequence ID" value="SMF05114.1"/>
    <property type="molecule type" value="Genomic_DNA"/>
</dbReference>
<feature type="transmembrane region" description="Helical" evidence="8">
    <location>
        <begin position="12"/>
        <end position="33"/>
    </location>
</feature>
<dbReference type="SUPFAM" id="SSF81345">
    <property type="entry name" value="ABC transporter involved in vitamin B12 uptake, BtuC"/>
    <property type="match status" value="1"/>
</dbReference>
<dbReference type="GO" id="GO:0033214">
    <property type="term" value="P:siderophore-iron import into cell"/>
    <property type="evidence" value="ECO:0007669"/>
    <property type="project" value="TreeGrafter"/>
</dbReference>
<dbReference type="GO" id="GO:0005886">
    <property type="term" value="C:plasma membrane"/>
    <property type="evidence" value="ECO:0007669"/>
    <property type="project" value="UniProtKB-SubCell"/>
</dbReference>
<protein>
    <submittedName>
        <fullName evidence="9">Iron complex transport system permease protein</fullName>
    </submittedName>
</protein>
<evidence type="ECO:0000256" key="8">
    <source>
        <dbReference type="SAM" id="Phobius"/>
    </source>
</evidence>
<evidence type="ECO:0000256" key="7">
    <source>
        <dbReference type="ARBA" id="ARBA00023136"/>
    </source>
</evidence>
<evidence type="ECO:0000256" key="4">
    <source>
        <dbReference type="ARBA" id="ARBA00022475"/>
    </source>
</evidence>
<evidence type="ECO:0000313" key="9">
    <source>
        <dbReference type="EMBL" id="SMF05114.1"/>
    </source>
</evidence>
<dbReference type="GO" id="GO:0022857">
    <property type="term" value="F:transmembrane transporter activity"/>
    <property type="evidence" value="ECO:0007669"/>
    <property type="project" value="InterPro"/>
</dbReference>
<dbReference type="Gene3D" id="1.10.3470.10">
    <property type="entry name" value="ABC transporter involved in vitamin B12 uptake, BtuC"/>
    <property type="match status" value="1"/>
</dbReference>
<feature type="transmembrane region" description="Helical" evidence="8">
    <location>
        <begin position="187"/>
        <end position="205"/>
    </location>
</feature>
<keyword evidence="10" id="KW-1185">Reference proteome</keyword>
<feature type="transmembrane region" description="Helical" evidence="8">
    <location>
        <begin position="143"/>
        <end position="167"/>
    </location>
</feature>
<accession>A0A1Y6BDX7</accession>
<dbReference type="PANTHER" id="PTHR30472:SF25">
    <property type="entry name" value="ABC TRANSPORTER PERMEASE PROTEIN MJ0876-RELATED"/>
    <property type="match status" value="1"/>
</dbReference>
<evidence type="ECO:0000256" key="5">
    <source>
        <dbReference type="ARBA" id="ARBA00022692"/>
    </source>
</evidence>
<gene>
    <name evidence="9" type="ORF">SAMN06296036_10443</name>
</gene>
<organism evidence="9 10">
    <name type="scientific">Pseudobacteriovorax antillogorgiicola</name>
    <dbReference type="NCBI Taxonomy" id="1513793"/>
    <lineage>
        <taxon>Bacteria</taxon>
        <taxon>Pseudomonadati</taxon>
        <taxon>Bdellovibrionota</taxon>
        <taxon>Oligoflexia</taxon>
        <taxon>Oligoflexales</taxon>
        <taxon>Pseudobacteriovoracaceae</taxon>
        <taxon>Pseudobacteriovorax</taxon>
    </lineage>
</organism>
<dbReference type="Pfam" id="PF01032">
    <property type="entry name" value="FecCD"/>
    <property type="match status" value="1"/>
</dbReference>
<proteinExistence type="inferred from homology"/>
<feature type="transmembrane region" description="Helical" evidence="8">
    <location>
        <begin position="111"/>
        <end position="131"/>
    </location>
</feature>
<feature type="transmembrane region" description="Helical" evidence="8">
    <location>
        <begin position="237"/>
        <end position="261"/>
    </location>
</feature>
<dbReference type="CDD" id="cd06550">
    <property type="entry name" value="TM_ABC_iron-siderophores_like"/>
    <property type="match status" value="1"/>
</dbReference>
<keyword evidence="6 8" id="KW-1133">Transmembrane helix</keyword>
<evidence type="ECO:0000256" key="1">
    <source>
        <dbReference type="ARBA" id="ARBA00004651"/>
    </source>
</evidence>
<dbReference type="PANTHER" id="PTHR30472">
    <property type="entry name" value="FERRIC ENTEROBACTIN TRANSPORT SYSTEM PERMEASE PROTEIN"/>
    <property type="match status" value="1"/>
</dbReference>
<evidence type="ECO:0000313" key="10">
    <source>
        <dbReference type="Proteomes" id="UP000192907"/>
    </source>
</evidence>
<dbReference type="AlphaFoldDB" id="A0A1Y6BDX7"/>